<feature type="non-terminal residue" evidence="1">
    <location>
        <position position="53"/>
    </location>
</feature>
<dbReference type="GO" id="GO:0016763">
    <property type="term" value="F:pentosyltransferase activity"/>
    <property type="evidence" value="ECO:0007669"/>
    <property type="project" value="InterPro"/>
</dbReference>
<protein>
    <submittedName>
        <fullName evidence="1">Uncharacterized protein</fullName>
    </submittedName>
</protein>
<evidence type="ECO:0000313" key="1">
    <source>
        <dbReference type="EMBL" id="GAH41616.1"/>
    </source>
</evidence>
<accession>X1F7L9</accession>
<sequence>MFVSIQWLIYLEQWLATKEEVIEEKTTDVYFVRIEECLLGDNLDKTKVWAEVT</sequence>
<dbReference type="Gene3D" id="3.90.1170.20">
    <property type="entry name" value="Quinolinate phosphoribosyl transferase, N-terminal domain"/>
    <property type="match status" value="1"/>
</dbReference>
<gene>
    <name evidence="1" type="ORF">S03H2_24778</name>
</gene>
<proteinExistence type="predicted"/>
<name>X1F7L9_9ZZZZ</name>
<dbReference type="InterPro" id="IPR037128">
    <property type="entry name" value="Quinolinate_PRibosylTase_N_sf"/>
</dbReference>
<comment type="caution">
    <text evidence="1">The sequence shown here is derived from an EMBL/GenBank/DDBJ whole genome shotgun (WGS) entry which is preliminary data.</text>
</comment>
<dbReference type="AlphaFoldDB" id="X1F7L9"/>
<reference evidence="1" key="1">
    <citation type="journal article" date="2014" name="Front. Microbiol.">
        <title>High frequency of phylogenetically diverse reductive dehalogenase-homologous genes in deep subseafloor sedimentary metagenomes.</title>
        <authorList>
            <person name="Kawai M."/>
            <person name="Futagami T."/>
            <person name="Toyoda A."/>
            <person name="Takaki Y."/>
            <person name="Nishi S."/>
            <person name="Hori S."/>
            <person name="Arai W."/>
            <person name="Tsubouchi T."/>
            <person name="Morono Y."/>
            <person name="Uchiyama I."/>
            <person name="Ito T."/>
            <person name="Fujiyama A."/>
            <person name="Inagaki F."/>
            <person name="Takami H."/>
        </authorList>
    </citation>
    <scope>NUCLEOTIDE SEQUENCE</scope>
    <source>
        <strain evidence="1">Expedition CK06-06</strain>
    </source>
</reference>
<organism evidence="1">
    <name type="scientific">marine sediment metagenome</name>
    <dbReference type="NCBI Taxonomy" id="412755"/>
    <lineage>
        <taxon>unclassified sequences</taxon>
        <taxon>metagenomes</taxon>
        <taxon>ecological metagenomes</taxon>
    </lineage>
</organism>
<dbReference type="EMBL" id="BARU01013855">
    <property type="protein sequence ID" value="GAH41616.1"/>
    <property type="molecule type" value="Genomic_DNA"/>
</dbReference>